<protein>
    <submittedName>
        <fullName evidence="2">Uncharacterized protein</fullName>
    </submittedName>
</protein>
<reference evidence="2 3" key="1">
    <citation type="submission" date="2015-08" db="EMBL/GenBank/DDBJ databases">
        <title>Genome sequence of the pristinamycin over-producing bacterium Streptomyces pristinaespiralis HCCB10218.</title>
        <authorList>
            <person name="Tian J."/>
            <person name="Yang J."/>
            <person name="Li L."/>
            <person name="Ruan L."/>
            <person name="Wei W."/>
            <person name="Zheng G."/>
            <person name="Wei Z."/>
            <person name="Yang S."/>
            <person name="Ge M."/>
            <person name="Jiang W."/>
            <person name="Lu Y."/>
        </authorList>
    </citation>
    <scope>NUCLEOTIDE SEQUENCE [LARGE SCALE GENOMIC DNA]</scope>
    <source>
        <strain evidence="2 3">HCCB 10218</strain>
    </source>
</reference>
<evidence type="ECO:0000313" key="2">
    <source>
        <dbReference type="EMBL" id="ALC20746.1"/>
    </source>
</evidence>
<feature type="region of interest" description="Disordered" evidence="1">
    <location>
        <begin position="48"/>
        <end position="80"/>
    </location>
</feature>
<evidence type="ECO:0000313" key="3">
    <source>
        <dbReference type="Proteomes" id="UP000060513"/>
    </source>
</evidence>
<feature type="region of interest" description="Disordered" evidence="1">
    <location>
        <begin position="1"/>
        <end position="31"/>
    </location>
</feature>
<accession>A0A0M4D8Z7</accession>
<evidence type="ECO:0000256" key="1">
    <source>
        <dbReference type="SAM" id="MobiDB-lite"/>
    </source>
</evidence>
<dbReference type="EMBL" id="CP011340">
    <property type="protein sequence ID" value="ALC20746.1"/>
    <property type="molecule type" value="Genomic_DNA"/>
</dbReference>
<organism evidence="2">
    <name type="scientific">Streptomyces pristinaespiralis</name>
    <dbReference type="NCBI Taxonomy" id="38300"/>
    <lineage>
        <taxon>Bacteria</taxon>
        <taxon>Bacillati</taxon>
        <taxon>Actinomycetota</taxon>
        <taxon>Actinomycetes</taxon>
        <taxon>Kitasatosporales</taxon>
        <taxon>Streptomycetaceae</taxon>
        <taxon>Streptomyces</taxon>
    </lineage>
</organism>
<dbReference type="KEGG" id="spri:SPRI_2440"/>
<feature type="compositionally biased region" description="Polar residues" evidence="1">
    <location>
        <begin position="48"/>
        <end position="64"/>
    </location>
</feature>
<dbReference type="Proteomes" id="UP000060513">
    <property type="component" value="Chromosome"/>
</dbReference>
<feature type="compositionally biased region" description="Basic residues" evidence="1">
    <location>
        <begin position="1"/>
        <end position="12"/>
    </location>
</feature>
<dbReference type="AlphaFoldDB" id="A0A0M4D8Z7"/>
<proteinExistence type="predicted"/>
<gene>
    <name evidence="2" type="ORF">SPRI_2440</name>
</gene>
<name>A0A0M4D8Z7_STRPR</name>
<sequence>MDTSRRAVHGMKKGAPCPVPGRTRFPAQGAPHDTGLLAALVGDQRISTPASSPVVSVGTATSPRSEPAGNRRCAGRMRTV</sequence>